<dbReference type="AlphaFoldDB" id="A0A4S3MMR2"/>
<keyword evidence="1" id="KW-0812">Transmembrane</keyword>
<keyword evidence="2" id="KW-0378">Hydrolase</keyword>
<dbReference type="SUPFAM" id="SSF50630">
    <property type="entry name" value="Acid proteases"/>
    <property type="match status" value="1"/>
</dbReference>
<feature type="transmembrane region" description="Helical" evidence="1">
    <location>
        <begin position="6"/>
        <end position="25"/>
    </location>
</feature>
<keyword evidence="3" id="KW-1185">Reference proteome</keyword>
<dbReference type="InterPro" id="IPR021109">
    <property type="entry name" value="Peptidase_aspartic_dom_sf"/>
</dbReference>
<sequence length="191" mass="20864">MDEFDIGRLAYLLILLVAVGGWVMVEYRGRIGFALRSAMAWGLIFLGVLAGYGLWSDISRTVMPMQQVRQDGSIEVPRGSDGHYHLTLTIDGTEIPFLVDTGATNVVLSQADARRLGIDPETLPYMGLAETANGTVRTAAVTLSDVALPPFHDPSLRAYVTDGQMDGSLLGMDYLGRFRIEIAGDRMILTR</sequence>
<dbReference type="NCBIfam" id="TIGR02281">
    <property type="entry name" value="clan_AA_DTGA"/>
    <property type="match status" value="1"/>
</dbReference>
<evidence type="ECO:0000313" key="2">
    <source>
        <dbReference type="EMBL" id="THD82971.1"/>
    </source>
</evidence>
<dbReference type="Proteomes" id="UP000309450">
    <property type="component" value="Unassembled WGS sequence"/>
</dbReference>
<keyword evidence="2" id="KW-0645">Protease</keyword>
<dbReference type="InterPro" id="IPR011969">
    <property type="entry name" value="Clan_AA_Asp_peptidase_C"/>
</dbReference>
<dbReference type="EMBL" id="SSND01000003">
    <property type="protein sequence ID" value="THD82971.1"/>
    <property type="molecule type" value="Genomic_DNA"/>
</dbReference>
<dbReference type="OrthoDB" id="7595324at2"/>
<proteinExistence type="predicted"/>
<gene>
    <name evidence="2" type="ORF">E7811_12555</name>
</gene>
<dbReference type="GO" id="GO:0006508">
    <property type="term" value="P:proteolysis"/>
    <property type="evidence" value="ECO:0007669"/>
    <property type="project" value="UniProtKB-KW"/>
</dbReference>
<name>A0A4S3MMR2_9RHOB</name>
<dbReference type="InterPro" id="IPR001969">
    <property type="entry name" value="Aspartic_peptidase_AS"/>
</dbReference>
<dbReference type="RefSeq" id="WP_136394998.1">
    <property type="nucleotide sequence ID" value="NZ_SSND01000003.1"/>
</dbReference>
<accession>A0A4S3MMR2</accession>
<dbReference type="Pfam" id="PF13975">
    <property type="entry name" value="gag-asp_proteas"/>
    <property type="match status" value="1"/>
</dbReference>
<evidence type="ECO:0000313" key="3">
    <source>
        <dbReference type="Proteomes" id="UP000309450"/>
    </source>
</evidence>
<dbReference type="EC" id="3.4.23.-" evidence="2"/>
<feature type="transmembrane region" description="Helical" evidence="1">
    <location>
        <begin position="37"/>
        <end position="55"/>
    </location>
</feature>
<comment type="caution">
    <text evidence="2">The sequence shown here is derived from an EMBL/GenBank/DDBJ whole genome shotgun (WGS) entry which is preliminary data.</text>
</comment>
<organism evidence="2 3">
    <name type="scientific">Aliigemmobacter aestuarii</name>
    <dbReference type="NCBI Taxonomy" id="1445661"/>
    <lineage>
        <taxon>Bacteria</taxon>
        <taxon>Pseudomonadati</taxon>
        <taxon>Pseudomonadota</taxon>
        <taxon>Alphaproteobacteria</taxon>
        <taxon>Rhodobacterales</taxon>
        <taxon>Paracoccaceae</taxon>
        <taxon>Aliigemmobacter</taxon>
    </lineage>
</organism>
<dbReference type="CDD" id="cd05483">
    <property type="entry name" value="retropepsin_like_bacteria"/>
    <property type="match status" value="1"/>
</dbReference>
<keyword evidence="1" id="KW-0472">Membrane</keyword>
<protein>
    <submittedName>
        <fullName evidence="2">TIGR02281 family clan AA aspartic protease</fullName>
        <ecNumber evidence="2">3.4.23.-</ecNumber>
    </submittedName>
</protein>
<evidence type="ECO:0000256" key="1">
    <source>
        <dbReference type="SAM" id="Phobius"/>
    </source>
</evidence>
<reference evidence="2 3" key="1">
    <citation type="submission" date="2019-04" db="EMBL/GenBank/DDBJ databases">
        <title>Draft genome sequence of Gemmobacter aestuarii sp. nov.</title>
        <authorList>
            <person name="Hameed A."/>
            <person name="Lin S.-Y."/>
            <person name="Shahina M."/>
            <person name="Lai W.-A."/>
            <person name="Young C.-C."/>
        </authorList>
    </citation>
    <scope>NUCLEOTIDE SEQUENCE [LARGE SCALE GENOMIC DNA]</scope>
    <source>
        <strain evidence="2 3">CC-PW-75</strain>
    </source>
</reference>
<dbReference type="GO" id="GO:0004190">
    <property type="term" value="F:aspartic-type endopeptidase activity"/>
    <property type="evidence" value="ECO:0007669"/>
    <property type="project" value="InterPro"/>
</dbReference>
<dbReference type="Gene3D" id="2.40.70.10">
    <property type="entry name" value="Acid Proteases"/>
    <property type="match status" value="1"/>
</dbReference>
<keyword evidence="1" id="KW-1133">Transmembrane helix</keyword>
<dbReference type="PROSITE" id="PS00141">
    <property type="entry name" value="ASP_PROTEASE"/>
    <property type="match status" value="1"/>
</dbReference>
<dbReference type="InterPro" id="IPR034122">
    <property type="entry name" value="Retropepsin-like_bacterial"/>
</dbReference>